<protein>
    <recommendedName>
        <fullName evidence="1">CHAT domain-containing protein</fullName>
    </recommendedName>
</protein>
<sequence length="995" mass="108520">MARRPPVTMFGYTAPRRAEVVGWRCHHDGCHRSDDEIPRTWPHFCDNCEHPVDPVFAEPWAHEAKGYELRSLVASADEVVRGYATADLCEWRFEEALRHDDRPAADEARADLGRLEAHRGRGRWSVINSALRHGALDLAAEEILAFYEDVRDIDEDDLEVNLPRAEVRSFVGACLTFLCHERSVRHPRENEVAAVMVERHDFLREHQFSMASLDEDRDRAMRLRAMSRGAARPRVTEWMPPAEVSSLADDRDLPGPVRNRLKAAAAVVTAAKRGKRMEELAGVVDDMARMTSEHSGTSIAISAAEVLAGAVLAIADIHDDPAPLVAAAARLDPSSALTHLLRARAHVVVGEISLAAKEIEDALHSQDGVRLGLLPQLHAMSGWLAVRLEPGGLDSGIAACRAGRELGRGRSTAADPVLAGLLVEKALHRRTSVDEAVPLLQEAFRLAKRAGAPAVAQEAKSALAALTGRGDVSKRLRAWRSAVRAAQGAPVDAQMRLATAWVRWALGTGHTELAAEAYHNVVSLLPALVRIRYRADAQARVLATVREHTEEAGYWLAKARRFRDAAVALEMGRAVALSTLVERDDPVVGQALLDVGRGDLQARYQDALAAVGRGDDHRTWARFRAVAREVADVIGADPVEPVVEYADITRATGEGALVYVASAEAGGYALIVAAAHDPQCVWLPDLGRFPVEEWLRSQSGEVKGRESRLSEDLDWLWLRGMRDLLAFFAHGSIITLIPIGALTLLPLHATAGRALHFPAVRYAPNARTLHWCRSRAAKMADRPARVLVADVPKAPGQAELELAPAETAAVAGIWSGQCTRLTEATWAAFEPAAHHHDIWHVVCHGSVESQEIFLSSLAFTDRDVTVGDLRERLRFAPRRLAVISACDMQNVGADAPNEVVGLPSALLQLGFAGVIAASWPVYERATAFLMARFHQVLRDGAHPAVALAVAQNWLRSAGFDELAAVAPSFPLPPSNRGPHPFEHPWYWAAFAYTGG</sequence>
<evidence type="ECO:0000313" key="2">
    <source>
        <dbReference type="EMBL" id="GHH56008.1"/>
    </source>
</evidence>
<name>A0ABQ3MW13_9PSEU</name>
<evidence type="ECO:0000259" key="1">
    <source>
        <dbReference type="Pfam" id="PF12770"/>
    </source>
</evidence>
<reference evidence="3" key="1">
    <citation type="journal article" date="2019" name="Int. J. Syst. Evol. Microbiol.">
        <title>The Global Catalogue of Microorganisms (GCM) 10K type strain sequencing project: providing services to taxonomists for standard genome sequencing and annotation.</title>
        <authorList>
            <consortium name="The Broad Institute Genomics Platform"/>
            <consortium name="The Broad Institute Genome Sequencing Center for Infectious Disease"/>
            <person name="Wu L."/>
            <person name="Ma J."/>
        </authorList>
    </citation>
    <scope>NUCLEOTIDE SEQUENCE [LARGE SCALE GENOMIC DNA]</scope>
    <source>
        <strain evidence="3">CGMCC 4.7367</strain>
    </source>
</reference>
<evidence type="ECO:0000313" key="3">
    <source>
        <dbReference type="Proteomes" id="UP000605568"/>
    </source>
</evidence>
<dbReference type="InterPro" id="IPR024983">
    <property type="entry name" value="CHAT_dom"/>
</dbReference>
<dbReference type="EMBL" id="BNAR01000015">
    <property type="protein sequence ID" value="GHH56008.1"/>
    <property type="molecule type" value="Genomic_DNA"/>
</dbReference>
<dbReference type="Proteomes" id="UP000605568">
    <property type="component" value="Unassembled WGS sequence"/>
</dbReference>
<accession>A0ABQ3MW13</accession>
<dbReference type="Pfam" id="PF12770">
    <property type="entry name" value="CHAT"/>
    <property type="match status" value="1"/>
</dbReference>
<feature type="domain" description="CHAT" evidence="1">
    <location>
        <begin position="716"/>
        <end position="994"/>
    </location>
</feature>
<organism evidence="2 3">
    <name type="scientific">Lentzea cavernae</name>
    <dbReference type="NCBI Taxonomy" id="2020703"/>
    <lineage>
        <taxon>Bacteria</taxon>
        <taxon>Bacillati</taxon>
        <taxon>Actinomycetota</taxon>
        <taxon>Actinomycetes</taxon>
        <taxon>Pseudonocardiales</taxon>
        <taxon>Pseudonocardiaceae</taxon>
        <taxon>Lentzea</taxon>
    </lineage>
</organism>
<keyword evidence="3" id="KW-1185">Reference proteome</keyword>
<gene>
    <name evidence="2" type="ORF">GCM10017774_73330</name>
</gene>
<comment type="caution">
    <text evidence="2">The sequence shown here is derived from an EMBL/GenBank/DDBJ whole genome shotgun (WGS) entry which is preliminary data.</text>
</comment>
<proteinExistence type="predicted"/>